<evidence type="ECO:0000313" key="3">
    <source>
        <dbReference type="EMBL" id="AJW30001.1"/>
    </source>
</evidence>
<dbReference type="EMBL" id="KM659092">
    <property type="protein sequence ID" value="AJW30001.1"/>
    <property type="molecule type" value="Genomic_DNA"/>
</dbReference>
<keyword evidence="2" id="KW-0732">Signal</keyword>
<dbReference type="AlphaFoldDB" id="A0A0D5A1E3"/>
<feature type="compositionally biased region" description="Low complexity" evidence="1">
    <location>
        <begin position="67"/>
        <end position="76"/>
    </location>
</feature>
<feature type="chain" id="PRO_5002290463" evidence="2">
    <location>
        <begin position="26"/>
        <end position="252"/>
    </location>
</feature>
<gene>
    <name evidence="3" type="ORF">pLM19O2_p56</name>
</gene>
<reference evidence="3" key="1">
    <citation type="submission" date="2014-09" db="EMBL/GenBank/DDBJ databases">
        <title>The mobilome of the heavy metals and metalloids hypertolerant bacteria from the Lubin copper mine (Poland).</title>
        <authorList>
            <person name="Dziewit L."/>
            <person name="Bartosik D."/>
        </authorList>
    </citation>
    <scope>NUCLEOTIDE SEQUENCE</scope>
    <source>
        <plasmid evidence="3">pLM19O2</plasmid>
    </source>
</reference>
<geneLocation type="plasmid" evidence="3">
    <name>pLM19O2</name>
</geneLocation>
<feature type="signal peptide" evidence="2">
    <location>
        <begin position="1"/>
        <end position="25"/>
    </location>
</feature>
<feature type="region of interest" description="Disordered" evidence="1">
    <location>
        <begin position="46"/>
        <end position="81"/>
    </location>
</feature>
<name>A0A0D5A1E3_9HYPH</name>
<organism evidence="3">
    <name type="scientific">Ochrobactrum sp. LM19</name>
    <dbReference type="NCBI Taxonomy" id="1449781"/>
    <lineage>
        <taxon>Bacteria</taxon>
        <taxon>Pseudomonadati</taxon>
        <taxon>Pseudomonadota</taxon>
        <taxon>Alphaproteobacteria</taxon>
        <taxon>Hyphomicrobiales</taxon>
        <taxon>Brucellaceae</taxon>
        <taxon>Brucella/Ochrobactrum group</taxon>
        <taxon>Ochrobactrum</taxon>
    </lineage>
</organism>
<sequence>MTAKRMCCIGIVILGSNILSFPARAEVPVNDASRLGKETNTRVCMERSRTYKKRAEKPTEGVRDSFASPGSAPAPSLAGTDPVNGGTFNGMNVGGVDLSAIMFTAGAIAAIKARNSGEALGAIAATTAAIAANQAALAAQGQSIGSADTVQGAMDQNSAARLSSTNVWNQAIEAGNTTLKLRNQALLDEAAAASKAARIWEASGGVTLDLPENTTSQPTAKVRQEDLLNELERLQAEAEAKELSSTHPEQEP</sequence>
<proteinExistence type="predicted"/>
<accession>A0A0D5A1E3</accession>
<evidence type="ECO:0000256" key="1">
    <source>
        <dbReference type="SAM" id="MobiDB-lite"/>
    </source>
</evidence>
<protein>
    <submittedName>
        <fullName evidence="3">Uncharacterized protein</fullName>
    </submittedName>
</protein>
<keyword evidence="3" id="KW-0614">Plasmid</keyword>
<evidence type="ECO:0000256" key="2">
    <source>
        <dbReference type="SAM" id="SignalP"/>
    </source>
</evidence>
<dbReference type="RefSeq" id="WP_181377332.1">
    <property type="nucleotide sequence ID" value="NZ_KM659092.1"/>
</dbReference>